<name>V2Y5C8_9FIRM</name>
<dbReference type="OrthoDB" id="9783862at2"/>
<dbReference type="InterPro" id="IPR045962">
    <property type="entry name" value="DUF6382"/>
</dbReference>
<dbReference type="Pfam" id="PF19909">
    <property type="entry name" value="DUF6382"/>
    <property type="match status" value="1"/>
</dbReference>
<dbReference type="InterPro" id="IPR000253">
    <property type="entry name" value="FHA_dom"/>
</dbReference>
<feature type="region of interest" description="Disordered" evidence="1">
    <location>
        <begin position="245"/>
        <end position="270"/>
    </location>
</feature>
<dbReference type="CDD" id="cd00060">
    <property type="entry name" value="FHA"/>
    <property type="match status" value="1"/>
</dbReference>
<evidence type="ECO:0000313" key="3">
    <source>
        <dbReference type="EMBL" id="ESL04133.1"/>
    </source>
</evidence>
<accession>V2Y5C8</accession>
<dbReference type="STRING" id="592026.GCWU0000282_000480"/>
<dbReference type="EMBL" id="ACIL03000005">
    <property type="protein sequence ID" value="ESL04133.1"/>
    <property type="molecule type" value="Genomic_DNA"/>
</dbReference>
<reference evidence="3 4" key="1">
    <citation type="submission" date="2013-06" db="EMBL/GenBank/DDBJ databases">
        <authorList>
            <person name="Weinstock G."/>
            <person name="Sodergren E."/>
            <person name="Clifton S."/>
            <person name="Fulton L."/>
            <person name="Fulton B."/>
            <person name="Courtney L."/>
            <person name="Fronick C."/>
            <person name="Harrison M."/>
            <person name="Strong C."/>
            <person name="Farmer C."/>
            <person name="Delahaunty K."/>
            <person name="Markovic C."/>
            <person name="Hall O."/>
            <person name="Minx P."/>
            <person name="Tomlinson C."/>
            <person name="Mitreva M."/>
            <person name="Nelson J."/>
            <person name="Hou S."/>
            <person name="Wollam A."/>
            <person name="Pepin K.H."/>
            <person name="Johnson M."/>
            <person name="Bhonagiri V."/>
            <person name="Nash W.E."/>
            <person name="Warren W."/>
            <person name="Chinwalla A."/>
            <person name="Mardis E.R."/>
            <person name="Wilson R.K."/>
        </authorList>
    </citation>
    <scope>NUCLEOTIDE SEQUENCE [LARGE SCALE GENOMIC DNA]</scope>
    <source>
        <strain evidence="3 4">ATCC 51271</strain>
    </source>
</reference>
<dbReference type="Gene3D" id="2.60.200.20">
    <property type="match status" value="1"/>
</dbReference>
<dbReference type="eggNOG" id="COG1716">
    <property type="taxonomic scope" value="Bacteria"/>
</dbReference>
<dbReference type="PANTHER" id="PTHR23308">
    <property type="entry name" value="NUCLEAR INHIBITOR OF PROTEIN PHOSPHATASE-1"/>
    <property type="match status" value="1"/>
</dbReference>
<dbReference type="InterPro" id="IPR050923">
    <property type="entry name" value="Cell_Proc_Reg/RNA_Proc"/>
</dbReference>
<protein>
    <submittedName>
        <fullName evidence="3">FHA domain protein</fullName>
    </submittedName>
</protein>
<dbReference type="InterPro" id="IPR008984">
    <property type="entry name" value="SMAD_FHA_dom_sf"/>
</dbReference>
<comment type="caution">
    <text evidence="3">The sequence shown here is derived from an EMBL/GenBank/DDBJ whole genome shotgun (WGS) entry which is preliminary data.</text>
</comment>
<dbReference type="HOGENOM" id="CLU_036067_0_0_9"/>
<feature type="domain" description="FHA" evidence="2">
    <location>
        <begin position="365"/>
        <end position="415"/>
    </location>
</feature>
<evidence type="ECO:0000256" key="1">
    <source>
        <dbReference type="SAM" id="MobiDB-lite"/>
    </source>
</evidence>
<sequence length="442" mass="51385">MEKFSYIQEGGKNYLKSEEISQIDYTTQMLIHNDIPAFVTAKFKSLNNENYICYNMNGLIPIGQSFELNKLNAERVEGLLRSIVRLYASMEEFLLPFDRLIVDEAYIYENYNKKNEFYWIYGNLTTDSNFTALFEKLLDKVDYKDEKAVKMMYSMYQAAKDNEDILNKEIGGSSIAKIKEKAEEILSAPYQSLDIRAKELIRQENERVNLGIPNMKYSEELTKAGYKEISETPDSMAKRYRAEVQNKEGKRKIMENPEKSKEKKHKKKSSILDKRIDMKSKLKKVWNYLNSDIGSKSADEEEELVAVSEEPSYNIREVRSPVVKEKEVINNETTLLTGAMVGKGVYCLRSEDMNEDNILLTEFPFFIGKSGENTNHRIDDSTVSRFHARIDKEEEDLWLTDLNSTNGTFLNGIRLLPYDRIKVSRGDSVVISRKRYEFRHLV</sequence>
<dbReference type="Pfam" id="PF00498">
    <property type="entry name" value="FHA"/>
    <property type="match status" value="1"/>
</dbReference>
<keyword evidence="4" id="KW-1185">Reference proteome</keyword>
<gene>
    <name evidence="3" type="ORF">GCWU0000282_000480</name>
</gene>
<dbReference type="AlphaFoldDB" id="V2Y5C8"/>
<evidence type="ECO:0000313" key="4">
    <source>
        <dbReference type="Proteomes" id="UP000018227"/>
    </source>
</evidence>
<dbReference type="PROSITE" id="PS50006">
    <property type="entry name" value="FHA_DOMAIN"/>
    <property type="match status" value="1"/>
</dbReference>
<feature type="compositionally biased region" description="Basic and acidic residues" evidence="1">
    <location>
        <begin position="245"/>
        <end position="261"/>
    </location>
</feature>
<organism evidence="3 4">
    <name type="scientific">Catonella morbi ATCC 51271</name>
    <dbReference type="NCBI Taxonomy" id="592026"/>
    <lineage>
        <taxon>Bacteria</taxon>
        <taxon>Bacillati</taxon>
        <taxon>Bacillota</taxon>
        <taxon>Clostridia</taxon>
        <taxon>Lachnospirales</taxon>
        <taxon>Lachnospiraceae</taxon>
        <taxon>Catonella</taxon>
    </lineage>
</organism>
<dbReference type="SMART" id="SM00240">
    <property type="entry name" value="FHA"/>
    <property type="match status" value="1"/>
</dbReference>
<dbReference type="RefSeq" id="WP_023353373.1">
    <property type="nucleotide sequence ID" value="NZ_KI535366.1"/>
</dbReference>
<proteinExistence type="predicted"/>
<evidence type="ECO:0000259" key="2">
    <source>
        <dbReference type="PROSITE" id="PS50006"/>
    </source>
</evidence>
<dbReference type="SUPFAM" id="SSF49879">
    <property type="entry name" value="SMAD/FHA domain"/>
    <property type="match status" value="1"/>
</dbReference>
<dbReference type="Proteomes" id="UP000018227">
    <property type="component" value="Unassembled WGS sequence"/>
</dbReference>